<reference evidence="5" key="1">
    <citation type="submission" date="2023-06" db="EMBL/GenBank/DDBJ databases">
        <title>Survivors Of The Sea: Transcriptome response of Skeletonema marinoi to long-term dormancy.</title>
        <authorList>
            <person name="Pinder M.I.M."/>
            <person name="Kourtchenko O."/>
            <person name="Robertson E.K."/>
            <person name="Larsson T."/>
            <person name="Maumus F."/>
            <person name="Osuna-Cruz C.M."/>
            <person name="Vancaester E."/>
            <person name="Stenow R."/>
            <person name="Vandepoele K."/>
            <person name="Ploug H."/>
            <person name="Bruchert V."/>
            <person name="Godhe A."/>
            <person name="Topel M."/>
        </authorList>
    </citation>
    <scope>NUCLEOTIDE SEQUENCE</scope>
    <source>
        <strain evidence="5">R05AC</strain>
    </source>
</reference>
<proteinExistence type="predicted"/>
<evidence type="ECO:0000259" key="4">
    <source>
        <dbReference type="SMART" id="SM00322"/>
    </source>
</evidence>
<dbReference type="Gene3D" id="3.30.1370.10">
    <property type="entry name" value="K Homology domain, type 1"/>
    <property type="match status" value="3"/>
</dbReference>
<dbReference type="EMBL" id="JATAAI010000010">
    <property type="protein sequence ID" value="KAK1742869.1"/>
    <property type="molecule type" value="Genomic_DNA"/>
</dbReference>
<accession>A0AAD8YAK1</accession>
<comment type="caution">
    <text evidence="5">The sequence shown here is derived from an EMBL/GenBank/DDBJ whole genome shotgun (WGS) entry which is preliminary data.</text>
</comment>
<dbReference type="Pfam" id="PF00013">
    <property type="entry name" value="KH_1"/>
    <property type="match status" value="3"/>
</dbReference>
<dbReference type="InterPro" id="IPR047275">
    <property type="entry name" value="KH-I_NOVA_rpt1"/>
</dbReference>
<name>A0AAD8YAK1_9STRA</name>
<dbReference type="Proteomes" id="UP001224775">
    <property type="component" value="Unassembled WGS sequence"/>
</dbReference>
<feature type="domain" description="K Homology" evidence="4">
    <location>
        <begin position="172"/>
        <end position="253"/>
    </location>
</feature>
<dbReference type="SUPFAM" id="SSF54791">
    <property type="entry name" value="Eukaryotic type KH-domain (KH-domain type I)"/>
    <property type="match status" value="3"/>
</dbReference>
<sequence>MVEEAAAAQSANVTQDVEHISILKPDAINTTLDTESPSVSPPPSSAASPATECSSPSPQGVKPTSRHAQVALKILVTNNASGSIIGRGGKTITDLQHQSQARIKLSQGGNYYPGTSDRVCLIHGALSNVEVAVEMVMAKMYDIHRLQHIDAPATRSGAVYSQSGTDNISTDVPFTVRILLPASSCGMIIGHGGSNIKLLKEKSNVSCVQLSPKATEFIIGASTLSTSERIMTILGPTFESCVSCIHVILNELAQHPEICRYMNMTTSYSKALSSAFQASYHTFQMPTFPGFIPDPYVVGRDQAIGFQQYSDRILPPSPPMTAQTMMQPTSSPPSSSTLMFPAQGQFWPDASSGGTPGSSSGMPSVTELTGSFQERMSLSDPPHVLPPPLPASEFLTRMEAPDSMIGSILGRGGKVLNRIQSSTQTRIRLSQRGVFVPGTTNRIITITGTTSESVEHAMAEIKERLASAEEDKH</sequence>
<keyword evidence="1" id="KW-0677">Repeat</keyword>
<dbReference type="CDD" id="cd22435">
    <property type="entry name" value="KH-I_NOVA_rpt1"/>
    <property type="match status" value="1"/>
</dbReference>
<dbReference type="GO" id="GO:0003723">
    <property type="term" value="F:RNA binding"/>
    <property type="evidence" value="ECO:0007669"/>
    <property type="project" value="UniProtKB-UniRule"/>
</dbReference>
<evidence type="ECO:0000313" key="6">
    <source>
        <dbReference type="Proteomes" id="UP001224775"/>
    </source>
</evidence>
<dbReference type="AlphaFoldDB" id="A0AAD8YAK1"/>
<feature type="compositionally biased region" description="Low complexity" evidence="3">
    <location>
        <begin position="45"/>
        <end position="58"/>
    </location>
</feature>
<organism evidence="5 6">
    <name type="scientific">Skeletonema marinoi</name>
    <dbReference type="NCBI Taxonomy" id="267567"/>
    <lineage>
        <taxon>Eukaryota</taxon>
        <taxon>Sar</taxon>
        <taxon>Stramenopiles</taxon>
        <taxon>Ochrophyta</taxon>
        <taxon>Bacillariophyta</taxon>
        <taxon>Coscinodiscophyceae</taxon>
        <taxon>Thalassiosirophycidae</taxon>
        <taxon>Thalassiosirales</taxon>
        <taxon>Skeletonemataceae</taxon>
        <taxon>Skeletonema</taxon>
        <taxon>Skeletonema marinoi-dohrnii complex</taxon>
    </lineage>
</organism>
<keyword evidence="6" id="KW-1185">Reference proteome</keyword>
<protein>
    <submittedName>
        <fullName evidence="5">KH domain (Type 1)-containing RNA-binding protein</fullName>
    </submittedName>
</protein>
<dbReference type="SMART" id="SM00322">
    <property type="entry name" value="KH"/>
    <property type="match status" value="3"/>
</dbReference>
<feature type="region of interest" description="Disordered" evidence="3">
    <location>
        <begin position="26"/>
        <end position="64"/>
    </location>
</feature>
<dbReference type="PROSITE" id="PS50084">
    <property type="entry name" value="KH_TYPE_1"/>
    <property type="match status" value="3"/>
</dbReference>
<dbReference type="PANTHER" id="PTHR10288">
    <property type="entry name" value="KH DOMAIN CONTAINING RNA BINDING PROTEIN"/>
    <property type="match status" value="1"/>
</dbReference>
<feature type="domain" description="K Homology" evidence="4">
    <location>
        <begin position="392"/>
        <end position="466"/>
    </location>
</feature>
<gene>
    <name evidence="5" type="ORF">QTG54_006466</name>
</gene>
<dbReference type="InterPro" id="IPR036612">
    <property type="entry name" value="KH_dom_type_1_sf"/>
</dbReference>
<evidence type="ECO:0000256" key="2">
    <source>
        <dbReference type="PROSITE-ProRule" id="PRU00117"/>
    </source>
</evidence>
<evidence type="ECO:0000313" key="5">
    <source>
        <dbReference type="EMBL" id="KAK1742869.1"/>
    </source>
</evidence>
<feature type="domain" description="K Homology" evidence="4">
    <location>
        <begin position="68"/>
        <end position="141"/>
    </location>
</feature>
<evidence type="ECO:0000256" key="1">
    <source>
        <dbReference type="ARBA" id="ARBA00022737"/>
    </source>
</evidence>
<keyword evidence="2" id="KW-0694">RNA-binding</keyword>
<dbReference type="InterPro" id="IPR004087">
    <property type="entry name" value="KH_dom"/>
</dbReference>
<evidence type="ECO:0000256" key="3">
    <source>
        <dbReference type="SAM" id="MobiDB-lite"/>
    </source>
</evidence>
<dbReference type="InterPro" id="IPR004088">
    <property type="entry name" value="KH_dom_type_1"/>
</dbReference>